<evidence type="ECO:0000313" key="2">
    <source>
        <dbReference type="EMBL" id="KAK8036860.1"/>
    </source>
</evidence>
<dbReference type="GeneID" id="92099829"/>
<comment type="caution">
    <text evidence="2">The sequence shown here is derived from an EMBL/GenBank/DDBJ whole genome shotgun (WGS) entry which is preliminary data.</text>
</comment>
<dbReference type="Proteomes" id="UP001480595">
    <property type="component" value="Unassembled WGS sequence"/>
</dbReference>
<name>A0ABR1ST15_9PEZI</name>
<feature type="compositionally biased region" description="Acidic residues" evidence="1">
    <location>
        <begin position="124"/>
        <end position="144"/>
    </location>
</feature>
<accession>A0ABR1ST15</accession>
<feature type="region of interest" description="Disordered" evidence="1">
    <location>
        <begin position="112"/>
        <end position="181"/>
    </location>
</feature>
<evidence type="ECO:0000256" key="1">
    <source>
        <dbReference type="SAM" id="MobiDB-lite"/>
    </source>
</evidence>
<evidence type="ECO:0000313" key="3">
    <source>
        <dbReference type="Proteomes" id="UP001480595"/>
    </source>
</evidence>
<gene>
    <name evidence="2" type="ORF">PG994_015357</name>
</gene>
<proteinExistence type="predicted"/>
<reference evidence="2 3" key="1">
    <citation type="submission" date="2023-01" db="EMBL/GenBank/DDBJ databases">
        <title>Analysis of 21 Apiospora genomes using comparative genomics revels a genus with tremendous synthesis potential of carbohydrate active enzymes and secondary metabolites.</title>
        <authorList>
            <person name="Sorensen T."/>
        </authorList>
    </citation>
    <scope>NUCLEOTIDE SEQUENCE [LARGE SCALE GENOMIC DNA]</scope>
    <source>
        <strain evidence="2 3">CBS 135458</strain>
    </source>
</reference>
<feature type="compositionally biased region" description="Polar residues" evidence="1">
    <location>
        <begin position="170"/>
        <end position="181"/>
    </location>
</feature>
<keyword evidence="3" id="KW-1185">Reference proteome</keyword>
<organism evidence="2 3">
    <name type="scientific">Apiospora phragmitis</name>
    <dbReference type="NCBI Taxonomy" id="2905665"/>
    <lineage>
        <taxon>Eukaryota</taxon>
        <taxon>Fungi</taxon>
        <taxon>Dikarya</taxon>
        <taxon>Ascomycota</taxon>
        <taxon>Pezizomycotina</taxon>
        <taxon>Sordariomycetes</taxon>
        <taxon>Xylariomycetidae</taxon>
        <taxon>Amphisphaeriales</taxon>
        <taxon>Apiosporaceae</taxon>
        <taxon>Apiospora</taxon>
    </lineage>
</organism>
<dbReference type="RefSeq" id="XP_066707678.1">
    <property type="nucleotide sequence ID" value="XM_066866764.1"/>
</dbReference>
<sequence length="365" mass="41064">MSRSPLPPAKVVLEIFSGLLQKPHGLSSSWDKIKHANNSDSLEKVFANEGFAAWCTLHVLQHKSSKGKHFRGKADWKELYPRLAAFSPEDKVQLAQNVAALMDPEAKGLVETWQSRRKRHNDENGTEDEDDVVDDGSNSDDADENGANRGFVNDGNDDDPRATIPPNPESTPRQVTPNQTAPKLEILALSPDSEYTKKAGTPMMSITRFFSEMLRHAIVYRNHPTNPNIKVPSIGIFAPKAENLTWYMELDISDEMASHYTSQLFGFQVVLKDGVRSMYFPTLYSECVPGPNTVIRNANRKAMPELLGVLYRTAYAHPLYKEEEAESRSVSRCLWVTVSPRANIKLSLLLREYEAVSLHSNFFEE</sequence>
<dbReference type="EMBL" id="JAQQWL010000018">
    <property type="protein sequence ID" value="KAK8036860.1"/>
    <property type="molecule type" value="Genomic_DNA"/>
</dbReference>
<protein>
    <submittedName>
        <fullName evidence="2">Uncharacterized protein</fullName>
    </submittedName>
</protein>